<evidence type="ECO:0000256" key="2">
    <source>
        <dbReference type="SAM" id="MobiDB-lite"/>
    </source>
</evidence>
<feature type="coiled-coil region" evidence="1">
    <location>
        <begin position="235"/>
        <end position="264"/>
    </location>
</feature>
<evidence type="ECO:0000256" key="1">
    <source>
        <dbReference type="SAM" id="Coils"/>
    </source>
</evidence>
<comment type="caution">
    <text evidence="3">The sequence shown here is derived from an EMBL/GenBank/DDBJ whole genome shotgun (WGS) entry which is preliminary data.</text>
</comment>
<feature type="region of interest" description="Disordered" evidence="2">
    <location>
        <begin position="416"/>
        <end position="436"/>
    </location>
</feature>
<feature type="compositionally biased region" description="Polar residues" evidence="2">
    <location>
        <begin position="416"/>
        <end position="427"/>
    </location>
</feature>
<dbReference type="EMBL" id="WJQU01000004">
    <property type="protein sequence ID" value="KAJ6636823.1"/>
    <property type="molecule type" value="Genomic_DNA"/>
</dbReference>
<feature type="non-terminal residue" evidence="3">
    <location>
        <position position="1"/>
    </location>
</feature>
<proteinExistence type="predicted"/>
<feature type="region of interest" description="Disordered" evidence="2">
    <location>
        <begin position="279"/>
        <end position="309"/>
    </location>
</feature>
<keyword evidence="1" id="KW-0175">Coiled coil</keyword>
<dbReference type="Proteomes" id="UP001151699">
    <property type="component" value="Chromosome C"/>
</dbReference>
<keyword evidence="4" id="KW-1185">Reference proteome</keyword>
<accession>A0A9Q0RYF3</accession>
<feature type="compositionally biased region" description="Polar residues" evidence="2">
    <location>
        <begin position="288"/>
        <end position="309"/>
    </location>
</feature>
<reference evidence="3" key="1">
    <citation type="submission" date="2022-07" db="EMBL/GenBank/DDBJ databases">
        <authorList>
            <person name="Trinca V."/>
            <person name="Uliana J.V.C."/>
            <person name="Torres T.T."/>
            <person name="Ward R.J."/>
            <person name="Monesi N."/>
        </authorList>
    </citation>
    <scope>NUCLEOTIDE SEQUENCE</scope>
    <source>
        <strain evidence="3">HSMRA1968</strain>
        <tissue evidence="3">Whole embryos</tissue>
    </source>
</reference>
<dbReference type="OrthoDB" id="7780653at2759"/>
<gene>
    <name evidence="3" type="ORF">Bhyg_15418</name>
</gene>
<sequence>MATKPLFFNDTHPRIFPKDKNHLEKFTPIAVTHAVHGISTIIDKKKTKNDATKKSFKKWKQQHDALFTPVKFEETNRSSHLLNKKNPLAFNNALLVNKKFDVDFQDTMPHKIANRGSEQSLQANAFKGFFSGISKQLEYQSMMTYSQLNRAATSERSRFDESLKGRHDSHQLENTCPCTTRFQSESIENYSQTPCNDTVVKEKLRDHHQSNQEFLDGARKGENKSQVQIANKALVKIVEDQIDIVEQQKQILQQQNEIFKLQHQIEKLVLMSRNIHDKSAGKQDLRPSISSNARLENKSQTTDNHGSTVHTAGISVGVMTSFNEYLNEKISAKKDSHEDTMLERINKIIKNSPSIVHYKSNNGNNCRSSTKEMDVGIESQTVIYKASTRNQFSSKDPKIADRSYALQLLEMKYNPNIPTSRSNQEQNVSERTKCPPTDIEFVTLTPD</sequence>
<protein>
    <submittedName>
        <fullName evidence="3">Uncharacterized protein</fullName>
    </submittedName>
</protein>
<dbReference type="AlphaFoldDB" id="A0A9Q0RYF3"/>
<organism evidence="3 4">
    <name type="scientific">Pseudolycoriella hygida</name>
    <dbReference type="NCBI Taxonomy" id="35572"/>
    <lineage>
        <taxon>Eukaryota</taxon>
        <taxon>Metazoa</taxon>
        <taxon>Ecdysozoa</taxon>
        <taxon>Arthropoda</taxon>
        <taxon>Hexapoda</taxon>
        <taxon>Insecta</taxon>
        <taxon>Pterygota</taxon>
        <taxon>Neoptera</taxon>
        <taxon>Endopterygota</taxon>
        <taxon>Diptera</taxon>
        <taxon>Nematocera</taxon>
        <taxon>Sciaroidea</taxon>
        <taxon>Sciaridae</taxon>
        <taxon>Pseudolycoriella</taxon>
    </lineage>
</organism>
<evidence type="ECO:0000313" key="4">
    <source>
        <dbReference type="Proteomes" id="UP001151699"/>
    </source>
</evidence>
<name>A0A9Q0RYF3_9DIPT</name>
<evidence type="ECO:0000313" key="3">
    <source>
        <dbReference type="EMBL" id="KAJ6636823.1"/>
    </source>
</evidence>